<proteinExistence type="predicted"/>
<accession>A0A1I7WCR7</accession>
<evidence type="ECO:0000313" key="1">
    <source>
        <dbReference type="Proteomes" id="UP000095283"/>
    </source>
</evidence>
<dbReference type="WBParaSite" id="Hba_02525">
    <property type="protein sequence ID" value="Hba_02525"/>
    <property type="gene ID" value="Hba_02525"/>
</dbReference>
<keyword evidence="1" id="KW-1185">Reference proteome</keyword>
<name>A0A1I7WCR7_HETBA</name>
<evidence type="ECO:0000313" key="2">
    <source>
        <dbReference type="WBParaSite" id="Hba_02525"/>
    </source>
</evidence>
<organism evidence="1 2">
    <name type="scientific">Heterorhabditis bacteriophora</name>
    <name type="common">Entomopathogenic nematode worm</name>
    <dbReference type="NCBI Taxonomy" id="37862"/>
    <lineage>
        <taxon>Eukaryota</taxon>
        <taxon>Metazoa</taxon>
        <taxon>Ecdysozoa</taxon>
        <taxon>Nematoda</taxon>
        <taxon>Chromadorea</taxon>
        <taxon>Rhabditida</taxon>
        <taxon>Rhabditina</taxon>
        <taxon>Rhabditomorpha</taxon>
        <taxon>Strongyloidea</taxon>
        <taxon>Heterorhabditidae</taxon>
        <taxon>Heterorhabditis</taxon>
    </lineage>
</organism>
<dbReference type="Proteomes" id="UP000095283">
    <property type="component" value="Unplaced"/>
</dbReference>
<sequence length="22" mass="2586">MRTLSTRKFSCSNNFLLTCFCL</sequence>
<dbReference type="AlphaFoldDB" id="A0A1I7WCR7"/>
<protein>
    <submittedName>
        <fullName evidence="2">Uncharacterized protein</fullName>
    </submittedName>
</protein>
<reference evidence="2" key="1">
    <citation type="submission" date="2016-11" db="UniProtKB">
        <authorList>
            <consortium name="WormBaseParasite"/>
        </authorList>
    </citation>
    <scope>IDENTIFICATION</scope>
</reference>